<name>A0AA37HKB0_9HYPH</name>
<dbReference type="Proteomes" id="UP001055286">
    <property type="component" value="Unassembled WGS sequence"/>
</dbReference>
<protein>
    <submittedName>
        <fullName evidence="1">Uncharacterized protein</fullName>
    </submittedName>
</protein>
<accession>A0AA37HKB0</accession>
<comment type="caution">
    <text evidence="1">The sequence shown here is derived from an EMBL/GenBank/DDBJ whole genome shotgun (WGS) entry which is preliminary data.</text>
</comment>
<proteinExistence type="predicted"/>
<gene>
    <name evidence="1" type="ORF">MPEAHAMD_7294</name>
</gene>
<organism evidence="1 2">
    <name type="scientific">Methylobacterium frigidaeris</name>
    <dbReference type="NCBI Taxonomy" id="2038277"/>
    <lineage>
        <taxon>Bacteria</taxon>
        <taxon>Pseudomonadati</taxon>
        <taxon>Pseudomonadota</taxon>
        <taxon>Alphaproteobacteria</taxon>
        <taxon>Hyphomicrobiales</taxon>
        <taxon>Methylobacteriaceae</taxon>
        <taxon>Methylobacterium</taxon>
    </lineage>
</organism>
<reference evidence="1" key="1">
    <citation type="journal article" date="2016" name="Front. Microbiol.">
        <title>Genome Sequence of the Piezophilic, Mesophilic Sulfate-Reducing Bacterium Desulfovibrio indicus J2T.</title>
        <authorList>
            <person name="Cao J."/>
            <person name="Maignien L."/>
            <person name="Shao Z."/>
            <person name="Alain K."/>
            <person name="Jebbar M."/>
        </authorList>
    </citation>
    <scope>NUCLEOTIDE SEQUENCE</scope>
    <source>
        <strain evidence="1">JCM 32048</strain>
    </source>
</reference>
<evidence type="ECO:0000313" key="2">
    <source>
        <dbReference type="Proteomes" id="UP001055286"/>
    </source>
</evidence>
<reference evidence="1" key="2">
    <citation type="submission" date="2021-08" db="EMBL/GenBank/DDBJ databases">
        <authorList>
            <person name="Tani A."/>
            <person name="Ola A."/>
            <person name="Ogura Y."/>
            <person name="Katsura K."/>
            <person name="Hayashi T."/>
        </authorList>
    </citation>
    <scope>NUCLEOTIDE SEQUENCE</scope>
    <source>
        <strain evidence="1">JCM 32048</strain>
    </source>
</reference>
<dbReference type="EMBL" id="BPQJ01000479">
    <property type="protein sequence ID" value="GJD67086.1"/>
    <property type="molecule type" value="Genomic_DNA"/>
</dbReference>
<evidence type="ECO:0000313" key="1">
    <source>
        <dbReference type="EMBL" id="GJD67086.1"/>
    </source>
</evidence>
<keyword evidence="2" id="KW-1185">Reference proteome</keyword>
<dbReference type="AlphaFoldDB" id="A0AA37HKB0"/>
<sequence length="40" mass="4848">MMFPLFPMNTYFPLLSLLLWMSIFPACFRSRVIPQRRPTQ</sequence>